<keyword evidence="10" id="KW-1185">Reference proteome</keyword>
<evidence type="ECO:0000256" key="6">
    <source>
        <dbReference type="ARBA" id="ARBA00023136"/>
    </source>
</evidence>
<dbReference type="PANTHER" id="PTHR43652">
    <property type="entry name" value="BASIC AMINO ACID ANTIPORTER YFCC-RELATED"/>
    <property type="match status" value="1"/>
</dbReference>
<evidence type="ECO:0000256" key="7">
    <source>
        <dbReference type="SAM" id="Phobius"/>
    </source>
</evidence>
<organism evidence="9 10">
    <name type="scientific">Paralimibaculum aggregatum</name>
    <dbReference type="NCBI Taxonomy" id="3036245"/>
    <lineage>
        <taxon>Bacteria</taxon>
        <taxon>Pseudomonadati</taxon>
        <taxon>Pseudomonadota</taxon>
        <taxon>Alphaproteobacteria</taxon>
        <taxon>Rhodobacterales</taxon>
        <taxon>Paracoccaceae</taxon>
        <taxon>Paralimibaculum</taxon>
    </lineage>
</organism>
<evidence type="ECO:0000256" key="4">
    <source>
        <dbReference type="ARBA" id="ARBA00022737"/>
    </source>
</evidence>
<evidence type="ECO:0000313" key="10">
    <source>
        <dbReference type="Proteomes" id="UP001239909"/>
    </source>
</evidence>
<feature type="transmembrane region" description="Helical" evidence="7">
    <location>
        <begin position="33"/>
        <end position="49"/>
    </location>
</feature>
<evidence type="ECO:0000256" key="1">
    <source>
        <dbReference type="ARBA" id="ARBA00004141"/>
    </source>
</evidence>
<dbReference type="Pfam" id="PF03600">
    <property type="entry name" value="CitMHS"/>
    <property type="match status" value="1"/>
</dbReference>
<protein>
    <submittedName>
        <fullName evidence="9">SLC13 family permease</fullName>
    </submittedName>
</protein>
<dbReference type="Pfam" id="PF02080">
    <property type="entry name" value="TrkA_C"/>
    <property type="match status" value="2"/>
</dbReference>
<dbReference type="InterPro" id="IPR051679">
    <property type="entry name" value="DASS-Related_Transporters"/>
</dbReference>
<evidence type="ECO:0000313" key="9">
    <source>
        <dbReference type="EMBL" id="GMG84476.1"/>
    </source>
</evidence>
<dbReference type="InterPro" id="IPR036721">
    <property type="entry name" value="RCK_C_sf"/>
</dbReference>
<keyword evidence="2" id="KW-0813">Transport</keyword>
<feature type="transmembrane region" description="Helical" evidence="7">
    <location>
        <begin position="6"/>
        <end position="26"/>
    </location>
</feature>
<dbReference type="InterPro" id="IPR004680">
    <property type="entry name" value="Cit_transptr-like_dom"/>
</dbReference>
<feature type="transmembrane region" description="Helical" evidence="7">
    <location>
        <begin position="179"/>
        <end position="207"/>
    </location>
</feature>
<feature type="transmembrane region" description="Helical" evidence="7">
    <location>
        <begin position="61"/>
        <end position="79"/>
    </location>
</feature>
<dbReference type="Gene3D" id="3.30.70.1450">
    <property type="entry name" value="Regulator of K+ conductance, C-terminal domain"/>
    <property type="match status" value="2"/>
</dbReference>
<comment type="caution">
    <text evidence="9">The sequence shown here is derived from an EMBL/GenBank/DDBJ whole genome shotgun (WGS) entry which is preliminary data.</text>
</comment>
<dbReference type="PROSITE" id="PS01271">
    <property type="entry name" value="NA_SULFATE"/>
    <property type="match status" value="1"/>
</dbReference>
<evidence type="ECO:0000259" key="8">
    <source>
        <dbReference type="PROSITE" id="PS51202"/>
    </source>
</evidence>
<proteinExistence type="predicted"/>
<dbReference type="PANTHER" id="PTHR43652:SF2">
    <property type="entry name" value="BASIC AMINO ACID ANTIPORTER YFCC-RELATED"/>
    <property type="match status" value="1"/>
</dbReference>
<keyword evidence="3 7" id="KW-0812">Transmembrane</keyword>
<comment type="subcellular location">
    <subcellularLocation>
        <location evidence="1">Membrane</location>
        <topology evidence="1">Multi-pass membrane protein</topology>
    </subcellularLocation>
</comment>
<keyword evidence="4" id="KW-0677">Repeat</keyword>
<feature type="transmembrane region" description="Helical" evidence="7">
    <location>
        <begin position="572"/>
        <end position="592"/>
    </location>
</feature>
<reference evidence="9 10" key="1">
    <citation type="submission" date="2023-04" db="EMBL/GenBank/DDBJ databases">
        <title>Marinoamorphus aggregata gen. nov., sp. Nov., isolate from tissue of brittle star Ophioplocus japonicus.</title>
        <authorList>
            <person name="Kawano K."/>
            <person name="Sawayama S."/>
            <person name="Nakagawa S."/>
        </authorList>
    </citation>
    <scope>NUCLEOTIDE SEQUENCE [LARGE SCALE GENOMIC DNA]</scope>
    <source>
        <strain evidence="9 10">NKW23</strain>
    </source>
</reference>
<dbReference type="PROSITE" id="PS51202">
    <property type="entry name" value="RCK_C"/>
    <property type="match status" value="2"/>
</dbReference>
<feature type="transmembrane region" description="Helical" evidence="7">
    <location>
        <begin position="492"/>
        <end position="521"/>
    </location>
</feature>
<feature type="transmembrane region" description="Helical" evidence="7">
    <location>
        <begin position="100"/>
        <end position="125"/>
    </location>
</feature>
<keyword evidence="5 7" id="KW-1133">Transmembrane helix</keyword>
<gene>
    <name evidence="9" type="ORF">LNKW23_36920</name>
</gene>
<sequence length="596" mass="62765">MTSDLVSLWPALVTLATLVAMFALFLRESHPPEVVALSGAALMLGIGVLDVDTVLGTLANPAPLTIAGMFILSGALVRTGGLEALSRTIARNAADRPRTVLGALAGFTMTASAFMNNTPVVVMLIPMVGRLSKALSVPISKLLIPLSYTAVLGGTCTLIGTSTNLLVDGVAQGAGLAPFGLFEITPVALVIALAGLGFIAVTAPWALPTRDALAGMLPERKRLKFFTEVVIPAGSSLIGEKVLEVPHFSRAGMMVIDVVRGDLSLRRRLREVELAQGDIVVIRTGVNELLSLRENKRLAMAGQIDPLGEKSTITVEALITPGARLVGRLLGDLRLRRRYGVYPLAVHRRAARIGTLLDEVRVRVGDTLLLEGAPDDIARLAAEQGLVDLTRPSERPYRREKAPIVLGALGLVVLGAAAGIMPIAGLALIAVAVVLLTHCIDAEEAFEAVELRLLALIVGMLAMGQALERSGAVALLVESAAPWLIGLPPQMVLWLVFLMASVLTELVSNNAVAVVVTPVAISVAEAMGLDARPFVVAVMLAASASFATPIGYQTNTMVYAPGGYRFTDYMRLGIPLNLGVGVLAALLIPLWWPLVP</sequence>
<dbReference type="InterPro" id="IPR006037">
    <property type="entry name" value="RCK_C"/>
</dbReference>
<dbReference type="InterPro" id="IPR031312">
    <property type="entry name" value="Na/sul_symport_CS"/>
</dbReference>
<evidence type="ECO:0000256" key="5">
    <source>
        <dbReference type="ARBA" id="ARBA00022989"/>
    </source>
</evidence>
<evidence type="ECO:0000256" key="2">
    <source>
        <dbReference type="ARBA" id="ARBA00022448"/>
    </source>
</evidence>
<name>A0ABQ6LPK1_9RHOB</name>
<feature type="domain" description="RCK C-terminal" evidence="8">
    <location>
        <begin position="214"/>
        <end position="298"/>
    </location>
</feature>
<dbReference type="EMBL" id="BSYI01000036">
    <property type="protein sequence ID" value="GMG84476.1"/>
    <property type="molecule type" value="Genomic_DNA"/>
</dbReference>
<keyword evidence="6 7" id="KW-0472">Membrane</keyword>
<accession>A0ABQ6LPK1</accession>
<feature type="transmembrane region" description="Helical" evidence="7">
    <location>
        <begin position="449"/>
        <end position="467"/>
    </location>
</feature>
<dbReference type="SUPFAM" id="SSF116726">
    <property type="entry name" value="TrkA C-terminal domain-like"/>
    <property type="match status" value="2"/>
</dbReference>
<feature type="transmembrane region" description="Helical" evidence="7">
    <location>
        <begin position="404"/>
        <end position="437"/>
    </location>
</feature>
<dbReference type="RefSeq" id="WP_285673522.1">
    <property type="nucleotide sequence ID" value="NZ_BSYI01000036.1"/>
</dbReference>
<feature type="transmembrane region" description="Helical" evidence="7">
    <location>
        <begin position="533"/>
        <end position="552"/>
    </location>
</feature>
<dbReference type="Proteomes" id="UP001239909">
    <property type="component" value="Unassembled WGS sequence"/>
</dbReference>
<feature type="transmembrane region" description="Helical" evidence="7">
    <location>
        <begin position="145"/>
        <end position="167"/>
    </location>
</feature>
<feature type="domain" description="RCK C-terminal" evidence="8">
    <location>
        <begin position="302"/>
        <end position="386"/>
    </location>
</feature>
<evidence type="ECO:0000256" key="3">
    <source>
        <dbReference type="ARBA" id="ARBA00022692"/>
    </source>
</evidence>